<gene>
    <name evidence="1" type="ORF">RhiirA4_518001</name>
</gene>
<accession>A0A2I1GGS1</accession>
<evidence type="ECO:0000313" key="2">
    <source>
        <dbReference type="Proteomes" id="UP000234323"/>
    </source>
</evidence>
<dbReference type="Proteomes" id="UP000234323">
    <property type="component" value="Unassembled WGS sequence"/>
</dbReference>
<organism evidence="1 2">
    <name type="scientific">Rhizophagus irregularis</name>
    <dbReference type="NCBI Taxonomy" id="588596"/>
    <lineage>
        <taxon>Eukaryota</taxon>
        <taxon>Fungi</taxon>
        <taxon>Fungi incertae sedis</taxon>
        <taxon>Mucoromycota</taxon>
        <taxon>Glomeromycotina</taxon>
        <taxon>Glomeromycetes</taxon>
        <taxon>Glomerales</taxon>
        <taxon>Glomeraceae</taxon>
        <taxon>Rhizophagus</taxon>
    </lineage>
</organism>
<protein>
    <submittedName>
        <fullName evidence="1">Uncharacterized protein</fullName>
    </submittedName>
</protein>
<dbReference type="EMBL" id="LLXI01000411">
    <property type="protein sequence ID" value="PKY45825.1"/>
    <property type="molecule type" value="Genomic_DNA"/>
</dbReference>
<sequence>MKNLDVKPKWISIISNNGLHYHNSELMIIMSKWYEWYRIHVKKWIFLEAGEAKTTVNSHHAQIQKFAKCEVNQSLPQISESTELKSSWKILIPHASGICLKKLPLQELTNKLQN</sequence>
<evidence type="ECO:0000313" key="1">
    <source>
        <dbReference type="EMBL" id="PKY45825.1"/>
    </source>
</evidence>
<name>A0A2I1GGS1_9GLOM</name>
<comment type="caution">
    <text evidence="1">The sequence shown here is derived from an EMBL/GenBank/DDBJ whole genome shotgun (WGS) entry which is preliminary data.</text>
</comment>
<dbReference type="AlphaFoldDB" id="A0A2I1GGS1"/>
<reference evidence="1 2" key="1">
    <citation type="submission" date="2015-10" db="EMBL/GenBank/DDBJ databases">
        <title>Genome analyses suggest a sexual origin of heterokaryosis in a supposedly ancient asexual fungus.</title>
        <authorList>
            <person name="Ropars J."/>
            <person name="Sedzielewska K."/>
            <person name="Noel J."/>
            <person name="Charron P."/>
            <person name="Farinelli L."/>
            <person name="Marton T."/>
            <person name="Kruger M."/>
            <person name="Pelin A."/>
            <person name="Brachmann A."/>
            <person name="Corradi N."/>
        </authorList>
    </citation>
    <scope>NUCLEOTIDE SEQUENCE [LARGE SCALE GENOMIC DNA]</scope>
    <source>
        <strain evidence="1 2">A4</strain>
    </source>
</reference>
<keyword evidence="2" id="KW-1185">Reference proteome</keyword>
<proteinExistence type="predicted"/>